<dbReference type="CDD" id="cd04496">
    <property type="entry name" value="SSB_OBF"/>
    <property type="match status" value="1"/>
</dbReference>
<dbReference type="GO" id="GO:0009295">
    <property type="term" value="C:nucleoid"/>
    <property type="evidence" value="ECO:0007669"/>
    <property type="project" value="TreeGrafter"/>
</dbReference>
<name>A0A3A9AE58_9FIRM</name>
<keyword evidence="6" id="KW-1185">Reference proteome</keyword>
<dbReference type="AlphaFoldDB" id="A0A3A9AE58"/>
<dbReference type="InterPro" id="IPR012340">
    <property type="entry name" value="NA-bd_OB-fold"/>
</dbReference>
<accession>A0A3A9AE58</accession>
<dbReference type="HAMAP" id="MF_00984">
    <property type="entry name" value="SSB"/>
    <property type="match status" value="1"/>
</dbReference>
<dbReference type="PANTHER" id="PTHR10302:SF27">
    <property type="entry name" value="SINGLE-STRANDED DNA-BINDING PROTEIN"/>
    <property type="match status" value="1"/>
</dbReference>
<sequence length="150" mass="16223">MNKVILMGRLTRDPEVRYSQGESAMAIARYTLAVDRRFNRNNDGNAADFIGCVAFGKSGEFAEKYLRKGTKVVVTGRIQTGSYTNKDGVKVYTTDVVVEDQEFAESKGSNSNAGMDGGFSGGMSRTPEPSGVGDGFMNIPDGIDEELPFN</sequence>
<proteinExistence type="inferred from homology"/>
<reference evidence="5 6" key="1">
    <citation type="submission" date="2018-09" db="EMBL/GenBank/DDBJ databases">
        <title>Murine metabolic-syndrome-specific gut microbial biobank.</title>
        <authorList>
            <person name="Liu C."/>
        </authorList>
    </citation>
    <scope>NUCLEOTIDE SEQUENCE [LARGE SCALE GENOMIC DNA]</scope>
    <source>
        <strain evidence="5 6">0.1xD8-82</strain>
    </source>
</reference>
<feature type="region of interest" description="Disordered" evidence="4">
    <location>
        <begin position="126"/>
        <end position="150"/>
    </location>
</feature>
<dbReference type="Pfam" id="PF00436">
    <property type="entry name" value="SSB"/>
    <property type="match status" value="1"/>
</dbReference>
<evidence type="ECO:0000256" key="1">
    <source>
        <dbReference type="ARBA" id="ARBA00023125"/>
    </source>
</evidence>
<comment type="caution">
    <text evidence="5">The sequence shown here is derived from an EMBL/GenBank/DDBJ whole genome shotgun (WGS) entry which is preliminary data.</text>
</comment>
<organism evidence="5 6">
    <name type="scientific">Parablautia intestinalis</name>
    <dbReference type="NCBI Taxonomy" id="2320100"/>
    <lineage>
        <taxon>Bacteria</taxon>
        <taxon>Bacillati</taxon>
        <taxon>Bacillota</taxon>
        <taxon>Clostridia</taxon>
        <taxon>Lachnospirales</taxon>
        <taxon>Lachnospiraceae</taxon>
        <taxon>Parablautia</taxon>
    </lineage>
</organism>
<protein>
    <recommendedName>
        <fullName evidence="2 3">Single-stranded DNA-binding protein</fullName>
        <shortName evidence="2">SSB</shortName>
    </recommendedName>
</protein>
<evidence type="ECO:0000313" key="5">
    <source>
        <dbReference type="EMBL" id="RKI89384.1"/>
    </source>
</evidence>
<dbReference type="SUPFAM" id="SSF50249">
    <property type="entry name" value="Nucleic acid-binding proteins"/>
    <property type="match status" value="1"/>
</dbReference>
<comment type="subunit">
    <text evidence="2">Homotetramer.</text>
</comment>
<evidence type="ECO:0000313" key="6">
    <source>
        <dbReference type="Proteomes" id="UP000280696"/>
    </source>
</evidence>
<dbReference type="InterPro" id="IPR011344">
    <property type="entry name" value="ssDNA-bd"/>
</dbReference>
<dbReference type="Gene3D" id="2.40.50.140">
    <property type="entry name" value="Nucleic acid-binding proteins"/>
    <property type="match status" value="1"/>
</dbReference>
<evidence type="ECO:0000256" key="2">
    <source>
        <dbReference type="HAMAP-Rule" id="MF_00984"/>
    </source>
</evidence>
<evidence type="ECO:0000256" key="3">
    <source>
        <dbReference type="RuleBase" id="RU000524"/>
    </source>
</evidence>
<gene>
    <name evidence="5" type="ORF">D7V94_18180</name>
</gene>
<dbReference type="OrthoDB" id="9809878at2"/>
<keyword evidence="1 2" id="KW-0238">DNA-binding</keyword>
<dbReference type="PROSITE" id="PS50935">
    <property type="entry name" value="SSB"/>
    <property type="match status" value="1"/>
</dbReference>
<dbReference type="InterPro" id="IPR000424">
    <property type="entry name" value="Primosome_PriB/ssb"/>
</dbReference>
<dbReference type="GO" id="GO:0003697">
    <property type="term" value="F:single-stranded DNA binding"/>
    <property type="evidence" value="ECO:0007669"/>
    <property type="project" value="UniProtKB-UniRule"/>
</dbReference>
<dbReference type="RefSeq" id="WP_120471727.1">
    <property type="nucleotide sequence ID" value="NZ_CATAJS010000008.1"/>
</dbReference>
<comment type="caution">
    <text evidence="2">Lacks conserved residue(s) required for the propagation of feature annotation.</text>
</comment>
<dbReference type="NCBIfam" id="TIGR00621">
    <property type="entry name" value="ssb"/>
    <property type="match status" value="1"/>
</dbReference>
<dbReference type="EMBL" id="RAYQ01000023">
    <property type="protein sequence ID" value="RKI89384.1"/>
    <property type="molecule type" value="Genomic_DNA"/>
</dbReference>
<dbReference type="Proteomes" id="UP000280696">
    <property type="component" value="Unassembled WGS sequence"/>
</dbReference>
<dbReference type="PANTHER" id="PTHR10302">
    <property type="entry name" value="SINGLE-STRANDED DNA-BINDING PROTEIN"/>
    <property type="match status" value="1"/>
</dbReference>
<dbReference type="GO" id="GO:0006260">
    <property type="term" value="P:DNA replication"/>
    <property type="evidence" value="ECO:0007669"/>
    <property type="project" value="InterPro"/>
</dbReference>
<evidence type="ECO:0000256" key="4">
    <source>
        <dbReference type="SAM" id="MobiDB-lite"/>
    </source>
</evidence>